<dbReference type="PIRSF" id="PIRSF012641">
    <property type="entry name" value="UCP012641"/>
    <property type="match status" value="1"/>
</dbReference>
<comment type="caution">
    <text evidence="2">The sequence shown here is derived from an EMBL/GenBank/DDBJ whole genome shotgun (WGS) entry which is preliminary data.</text>
</comment>
<sequence>MKLHTCSYCQNPLYFENSVCLNCQNSIGFNPDSLAFVTLTKQPKGTWANILNPQETYRYCHNADYGACNWLVPSHHPTVFCRACELNRTIPQLSKKKNLKNWRRIEVAKRRLVYSLLRLKLPLVSKHHDPDHGLAFDFLADVDPNQRVMTGHANGLITLNIEEANEYKRVRNKLNLGEKYRTLLGHFRHEVGHYYWDVLLKEGPALEAYRQLFGDERADYGEALQKYYQDGAPPNWAERFISPYATAHSWEDWAETWAHYLHLMDTLETAFTFGIHVGPQEIEASAEMKAAIKKDPYTVLDFERIVRMWLPLTFAVNSLNRSMGHPDFYPFIITPAIIQKLRFIHELCLTHAVRTPLPDPLSSATGMAV</sequence>
<dbReference type="Proteomes" id="UP000557307">
    <property type="component" value="Unassembled WGS sequence"/>
</dbReference>
<evidence type="ECO:0000313" key="3">
    <source>
        <dbReference type="Proteomes" id="UP000557307"/>
    </source>
</evidence>
<organism evidence="2 3">
    <name type="scientific">Rhabdobacter roseus</name>
    <dbReference type="NCBI Taxonomy" id="1655419"/>
    <lineage>
        <taxon>Bacteria</taxon>
        <taxon>Pseudomonadati</taxon>
        <taxon>Bacteroidota</taxon>
        <taxon>Cytophagia</taxon>
        <taxon>Cytophagales</taxon>
        <taxon>Cytophagaceae</taxon>
        <taxon>Rhabdobacter</taxon>
    </lineage>
</organism>
<dbReference type="Gene3D" id="3.40.390.70">
    <property type="match status" value="1"/>
</dbReference>
<name>A0A840TM88_9BACT</name>
<reference evidence="2 3" key="1">
    <citation type="submission" date="2020-08" db="EMBL/GenBank/DDBJ databases">
        <title>Genomic Encyclopedia of Type Strains, Phase IV (KMG-IV): sequencing the most valuable type-strain genomes for metagenomic binning, comparative biology and taxonomic classification.</title>
        <authorList>
            <person name="Goeker M."/>
        </authorList>
    </citation>
    <scope>NUCLEOTIDE SEQUENCE [LARGE SCALE GENOMIC DNA]</scope>
    <source>
        <strain evidence="2 3">DSM 105074</strain>
    </source>
</reference>
<dbReference type="AlphaFoldDB" id="A0A840TM88"/>
<accession>A0A840TM88</accession>
<dbReference type="Pfam" id="PF15887">
    <property type="entry name" value="Peptidase_Mx"/>
    <property type="match status" value="1"/>
</dbReference>
<gene>
    <name evidence="2" type="ORF">HNQ92_000988</name>
</gene>
<protein>
    <recommendedName>
        <fullName evidence="1">Zinc-ribbon domain-containing protein</fullName>
    </recommendedName>
</protein>
<proteinExistence type="predicted"/>
<dbReference type="RefSeq" id="WP_184171652.1">
    <property type="nucleotide sequence ID" value="NZ_JACHGF010000001.1"/>
</dbReference>
<evidence type="ECO:0000259" key="1">
    <source>
        <dbReference type="Pfam" id="PF10005"/>
    </source>
</evidence>
<feature type="domain" description="Zinc-ribbon" evidence="1">
    <location>
        <begin position="4"/>
        <end position="94"/>
    </location>
</feature>
<dbReference type="Pfam" id="PF10005">
    <property type="entry name" value="Zn_ribbon_DZR_6"/>
    <property type="match status" value="1"/>
</dbReference>
<dbReference type="InterPro" id="IPR031321">
    <property type="entry name" value="UCP012641"/>
</dbReference>
<evidence type="ECO:0000313" key="2">
    <source>
        <dbReference type="EMBL" id="MBB5282867.1"/>
    </source>
</evidence>
<dbReference type="InterPro" id="IPR011201">
    <property type="entry name" value="Zinc-ribbon_6_bact"/>
</dbReference>
<keyword evidence="3" id="KW-1185">Reference proteome</keyword>
<dbReference type="EMBL" id="JACHGF010000001">
    <property type="protein sequence ID" value="MBB5282867.1"/>
    <property type="molecule type" value="Genomic_DNA"/>
</dbReference>